<reference evidence="2 3" key="1">
    <citation type="journal article" date="2010" name="Plant Cell">
        <title>The Chlorella variabilis NC64A genome reveals adaptation to photosymbiosis, coevolution with viruses, and cryptic sex.</title>
        <authorList>
            <person name="Blanc G."/>
            <person name="Duncan G."/>
            <person name="Agarkova I."/>
            <person name="Borodovsky M."/>
            <person name="Gurnon J."/>
            <person name="Kuo A."/>
            <person name="Lindquist E."/>
            <person name="Lucas S."/>
            <person name="Pangilinan J."/>
            <person name="Polle J."/>
            <person name="Salamov A."/>
            <person name="Terry A."/>
            <person name="Yamada T."/>
            <person name="Dunigan D.D."/>
            <person name="Grigoriev I.V."/>
            <person name="Claverie J.M."/>
            <person name="Van Etten J.L."/>
        </authorList>
    </citation>
    <scope>NUCLEOTIDE SEQUENCE [LARGE SCALE GENOMIC DNA]</scope>
    <source>
        <strain evidence="2 3">NC64A</strain>
    </source>
</reference>
<organism evidence="3">
    <name type="scientific">Chlorella variabilis</name>
    <name type="common">Green alga</name>
    <dbReference type="NCBI Taxonomy" id="554065"/>
    <lineage>
        <taxon>Eukaryota</taxon>
        <taxon>Viridiplantae</taxon>
        <taxon>Chlorophyta</taxon>
        <taxon>core chlorophytes</taxon>
        <taxon>Trebouxiophyceae</taxon>
        <taxon>Chlorellales</taxon>
        <taxon>Chlorellaceae</taxon>
        <taxon>Chlorella clade</taxon>
        <taxon>Chlorella</taxon>
    </lineage>
</organism>
<feature type="region of interest" description="Disordered" evidence="1">
    <location>
        <begin position="55"/>
        <end position="74"/>
    </location>
</feature>
<evidence type="ECO:0000313" key="2">
    <source>
        <dbReference type="EMBL" id="EFN51354.1"/>
    </source>
</evidence>
<dbReference type="KEGG" id="cvr:CHLNCDRAFT_59258"/>
<accession>E1ZS51</accession>
<dbReference type="RefSeq" id="XP_005843456.1">
    <property type="nucleotide sequence ID" value="XM_005843394.1"/>
</dbReference>
<dbReference type="Proteomes" id="UP000008141">
    <property type="component" value="Unassembled WGS sequence"/>
</dbReference>
<dbReference type="InParanoid" id="E1ZS51"/>
<evidence type="ECO:0000256" key="1">
    <source>
        <dbReference type="SAM" id="MobiDB-lite"/>
    </source>
</evidence>
<feature type="region of interest" description="Disordered" evidence="1">
    <location>
        <begin position="1"/>
        <end position="23"/>
    </location>
</feature>
<sequence>MLTDHQEAAAGEDWELVSSSDDGPADEAALVATFLLAEPSAAGLAAAAGRIIGGGESGDEEGDKGAAAAALAGAPAPGSPELAQLLLLTAAPAPAPEGGATAEHAALLPAAAGTGPGAGAFGAAQRVAAEAAEVAATSEVFRSRLAALPPAQGARAGASSAAAERAPPPQQAARPPASVTLRVVRADEQEAMLRAVAEMERRSSQREQELALARIRLTSAQAALAQESREAHRFRRIAMVACSVCAFLGLKALLGGPLRQAGVAAAGAVQPAAAAARGVGLTAHSVHEPCAAAAAAARELEGRVAVLVEPLVPGLAG</sequence>
<evidence type="ECO:0000313" key="3">
    <source>
        <dbReference type="Proteomes" id="UP000008141"/>
    </source>
</evidence>
<dbReference type="OrthoDB" id="512876at2759"/>
<feature type="region of interest" description="Disordered" evidence="1">
    <location>
        <begin position="156"/>
        <end position="177"/>
    </location>
</feature>
<feature type="compositionally biased region" description="Low complexity" evidence="1">
    <location>
        <begin position="65"/>
        <end position="74"/>
    </location>
</feature>
<proteinExistence type="predicted"/>
<dbReference type="GeneID" id="17350781"/>
<dbReference type="EMBL" id="GL433865">
    <property type="protein sequence ID" value="EFN51354.1"/>
    <property type="molecule type" value="Genomic_DNA"/>
</dbReference>
<protein>
    <submittedName>
        <fullName evidence="2">Expressed protein</fullName>
    </submittedName>
</protein>
<keyword evidence="3" id="KW-1185">Reference proteome</keyword>
<dbReference type="AlphaFoldDB" id="E1ZS51"/>
<name>E1ZS51_CHLVA</name>
<gene>
    <name evidence="2" type="ORF">CHLNCDRAFT_59258</name>
</gene>